<sequence length="226" mass="25384">MKAILAVVIVLVMLLAGSSYYFYFNGRNELEAARNTVTDLTFQINALEAQRMELERELEAKIAVISLKKEEEIARLKGTYEKLTADMKNEIGQGQIKITQLADRLSVSMVDKILFPSGEAELTPEGIKVLERVGNVLKNTSNKTIRVEGHTDNVPIHTRLQKQYPTNWELSTARAANVVRFLQEKVGIAPERMQVIGLSEYQPVASNKTASGRSKNRRIEITLLPE</sequence>
<organism evidence="4 5">
    <name type="scientific">Candidatus Edwardsbacteria bacterium GWF2_54_11</name>
    <dbReference type="NCBI Taxonomy" id="1817851"/>
    <lineage>
        <taxon>Bacteria</taxon>
        <taxon>Candidatus Edwardsiibacteriota</taxon>
    </lineage>
</organism>
<accession>A0A1F5R0W6</accession>
<dbReference type="PANTHER" id="PTHR30329">
    <property type="entry name" value="STATOR ELEMENT OF FLAGELLAR MOTOR COMPLEX"/>
    <property type="match status" value="1"/>
</dbReference>
<evidence type="ECO:0000259" key="3">
    <source>
        <dbReference type="PROSITE" id="PS51123"/>
    </source>
</evidence>
<name>A0A1F5R0W6_9BACT</name>
<keyword evidence="2" id="KW-0175">Coiled coil</keyword>
<evidence type="ECO:0000313" key="5">
    <source>
        <dbReference type="Proteomes" id="UP000177230"/>
    </source>
</evidence>
<dbReference type="GO" id="GO:0016020">
    <property type="term" value="C:membrane"/>
    <property type="evidence" value="ECO:0007669"/>
    <property type="project" value="UniProtKB-UniRule"/>
</dbReference>
<dbReference type="AlphaFoldDB" id="A0A1F5R0W6"/>
<protein>
    <recommendedName>
        <fullName evidence="3">OmpA-like domain-containing protein</fullName>
    </recommendedName>
</protein>
<comment type="caution">
    <text evidence="4">The sequence shown here is derived from an EMBL/GenBank/DDBJ whole genome shotgun (WGS) entry which is preliminary data.</text>
</comment>
<dbReference type="Proteomes" id="UP000177230">
    <property type="component" value="Unassembled WGS sequence"/>
</dbReference>
<dbReference type="EMBL" id="MFFM01000050">
    <property type="protein sequence ID" value="OGF08060.1"/>
    <property type="molecule type" value="Genomic_DNA"/>
</dbReference>
<feature type="domain" description="OmpA-like" evidence="3">
    <location>
        <begin position="102"/>
        <end position="226"/>
    </location>
</feature>
<dbReference type="InterPro" id="IPR036737">
    <property type="entry name" value="OmpA-like_sf"/>
</dbReference>
<dbReference type="InterPro" id="IPR006665">
    <property type="entry name" value="OmpA-like"/>
</dbReference>
<dbReference type="InterPro" id="IPR050330">
    <property type="entry name" value="Bact_OuterMem_StrucFunc"/>
</dbReference>
<dbReference type="SUPFAM" id="SSF103088">
    <property type="entry name" value="OmpA-like"/>
    <property type="match status" value="1"/>
</dbReference>
<dbReference type="PROSITE" id="PS51123">
    <property type="entry name" value="OMPA_2"/>
    <property type="match status" value="1"/>
</dbReference>
<proteinExistence type="predicted"/>
<reference evidence="4 5" key="1">
    <citation type="journal article" date="2016" name="Nat. Commun.">
        <title>Thousands of microbial genomes shed light on interconnected biogeochemical processes in an aquifer system.</title>
        <authorList>
            <person name="Anantharaman K."/>
            <person name="Brown C.T."/>
            <person name="Hug L.A."/>
            <person name="Sharon I."/>
            <person name="Castelle C.J."/>
            <person name="Probst A.J."/>
            <person name="Thomas B.C."/>
            <person name="Singh A."/>
            <person name="Wilkins M.J."/>
            <person name="Karaoz U."/>
            <person name="Brodie E.L."/>
            <person name="Williams K.H."/>
            <person name="Hubbard S.S."/>
            <person name="Banfield J.F."/>
        </authorList>
    </citation>
    <scope>NUCLEOTIDE SEQUENCE [LARGE SCALE GENOMIC DNA]</scope>
</reference>
<dbReference type="PANTHER" id="PTHR30329:SF21">
    <property type="entry name" value="LIPOPROTEIN YIAD-RELATED"/>
    <property type="match status" value="1"/>
</dbReference>
<keyword evidence="1" id="KW-0472">Membrane</keyword>
<gene>
    <name evidence="4" type="ORF">A2024_02025</name>
</gene>
<evidence type="ECO:0000256" key="1">
    <source>
        <dbReference type="PROSITE-ProRule" id="PRU00473"/>
    </source>
</evidence>
<dbReference type="Gene3D" id="3.30.1330.60">
    <property type="entry name" value="OmpA-like domain"/>
    <property type="match status" value="1"/>
</dbReference>
<feature type="coiled-coil region" evidence="2">
    <location>
        <begin position="30"/>
        <end position="86"/>
    </location>
</feature>
<evidence type="ECO:0000256" key="2">
    <source>
        <dbReference type="SAM" id="Coils"/>
    </source>
</evidence>
<evidence type="ECO:0000313" key="4">
    <source>
        <dbReference type="EMBL" id="OGF08060.1"/>
    </source>
</evidence>
<dbReference type="Pfam" id="PF00691">
    <property type="entry name" value="OmpA"/>
    <property type="match status" value="1"/>
</dbReference>
<dbReference type="CDD" id="cd07185">
    <property type="entry name" value="OmpA_C-like"/>
    <property type="match status" value="1"/>
</dbReference>